<protein>
    <submittedName>
        <fullName evidence="2">Uncharacterized protein</fullName>
    </submittedName>
</protein>
<dbReference type="GeneID" id="40078995"/>
<dbReference type="EMBL" id="KU160642">
    <property type="protein sequence ID" value="ALY08724.1"/>
    <property type="molecule type" value="Genomic_DNA"/>
</dbReference>
<organism evidence="2 3">
    <name type="scientific">Arthrobacter phage Circum</name>
    <dbReference type="NCBI Taxonomy" id="1772295"/>
    <lineage>
        <taxon>Viruses</taxon>
        <taxon>Duplodnaviria</taxon>
        <taxon>Heunggongvirae</taxon>
        <taxon>Uroviricota</taxon>
        <taxon>Caudoviricetes</taxon>
        <taxon>Mudcatvirus</taxon>
        <taxon>Mudcatvirus circum</taxon>
    </lineage>
</organism>
<dbReference type="OrthoDB" id="38127at10239"/>
<reference evidence="2 3" key="1">
    <citation type="submission" date="2015-11" db="EMBL/GenBank/DDBJ databases">
        <authorList>
            <person name="Aziz R.M."/>
            <person name="Carl E.L."/>
            <person name="Farooq M.A."/>
            <person name="Gal B."/>
            <person name="Garcia Martinez K."/>
            <person name="Mathew K.J."/>
            <person name="Obando D.J."/>
            <person name="Robinson K.M."/>
            <person name="Robinson M.D."/>
            <person name="Sanders L.M."/>
            <person name="Silva M.P."/>
            <person name="Tasnim L."/>
            <person name="Vo M."/>
            <person name="Vo Q.D."/>
            <person name="Simon S.E."/>
            <person name="Hughes L.E."/>
            <person name="Benjamin R.C."/>
            <person name="Bradley K.W."/>
            <person name="Asai D.J."/>
            <person name="Bowman C.A."/>
            <person name="Russell D.A."/>
            <person name="Pope W.H."/>
            <person name="Jacobs-Sera D."/>
            <person name="Hendrix R.W."/>
            <person name="Hatfull G.F."/>
        </authorList>
    </citation>
    <scope>NUCLEOTIDE SEQUENCE [LARGE SCALE GENOMIC DNA]</scope>
</reference>
<name>A0A0U4JFV8_9CAUD</name>
<sequence length="73" mass="7762">MFKNRHIQVKLVKDQPVSEEAVTPSVTPEDVQRVAKNVVKYVAVGAAAVLAAAAILDTVSKIVVDKATSSDED</sequence>
<proteinExistence type="predicted"/>
<evidence type="ECO:0000313" key="3">
    <source>
        <dbReference type="Proteomes" id="UP000222527"/>
    </source>
</evidence>
<feature type="transmembrane region" description="Helical" evidence="1">
    <location>
        <begin position="38"/>
        <end position="56"/>
    </location>
</feature>
<dbReference type="RefSeq" id="YP_009603128.1">
    <property type="nucleotide sequence ID" value="NC_041948.1"/>
</dbReference>
<evidence type="ECO:0000313" key="2">
    <source>
        <dbReference type="EMBL" id="ALY08724.1"/>
    </source>
</evidence>
<accession>A0A0U4JFV8</accession>
<keyword evidence="1" id="KW-0472">Membrane</keyword>
<keyword evidence="1" id="KW-1133">Transmembrane helix</keyword>
<keyword evidence="3" id="KW-1185">Reference proteome</keyword>
<dbReference type="Proteomes" id="UP000222527">
    <property type="component" value="Segment"/>
</dbReference>
<evidence type="ECO:0000256" key="1">
    <source>
        <dbReference type="SAM" id="Phobius"/>
    </source>
</evidence>
<dbReference type="KEGG" id="vg:40078995"/>
<keyword evidence="1" id="KW-0812">Transmembrane</keyword>
<gene>
    <name evidence="2" type="primary">39</name>
    <name evidence="2" type="ORF">CIRCUM_39</name>
</gene>